<dbReference type="KEGG" id="part:PARC_a3909"/>
<keyword evidence="1" id="KW-0472">Membrane</keyword>
<proteinExistence type="predicted"/>
<organism evidence="2 3">
    <name type="scientific">Pseudoalteromonas arctica A 37-1-2</name>
    <dbReference type="NCBI Taxonomy" id="1117313"/>
    <lineage>
        <taxon>Bacteria</taxon>
        <taxon>Pseudomonadati</taxon>
        <taxon>Pseudomonadota</taxon>
        <taxon>Gammaproteobacteria</taxon>
        <taxon>Alteromonadales</taxon>
        <taxon>Pseudoalteromonadaceae</taxon>
        <taxon>Pseudoalteromonas</taxon>
    </lineage>
</organism>
<evidence type="ECO:0000313" key="3">
    <source>
        <dbReference type="Proteomes" id="UP000016505"/>
    </source>
</evidence>
<keyword evidence="1" id="KW-1133">Transmembrane helix</keyword>
<dbReference type="Proteomes" id="UP000016505">
    <property type="component" value="Chromosome I"/>
</dbReference>
<feature type="transmembrane region" description="Helical" evidence="1">
    <location>
        <begin position="16"/>
        <end position="36"/>
    </location>
</feature>
<dbReference type="EMBL" id="CP011025">
    <property type="protein sequence ID" value="ATC88222.1"/>
    <property type="molecule type" value="Genomic_DNA"/>
</dbReference>
<accession>A0A290S828</accession>
<sequence>MKTNLGKLTEVGMKPIILIVAETLWIALLILGFVIWS</sequence>
<gene>
    <name evidence="2" type="ORF">PARC_a3909</name>
</gene>
<evidence type="ECO:0000256" key="1">
    <source>
        <dbReference type="SAM" id="Phobius"/>
    </source>
</evidence>
<reference evidence="2 3" key="1">
    <citation type="journal article" date="2012" name="J. Bacteriol.">
        <title>Genome sequences of type strains of seven species of the marine bacterium Pseudoalteromonas.</title>
        <authorList>
            <person name="Xie B.B."/>
            <person name="Shu Y.L."/>
            <person name="Qin Q.L."/>
            <person name="Rong J.C."/>
            <person name="Zhang X.Y."/>
            <person name="Chen X.L."/>
            <person name="Shi M."/>
            <person name="He H.L."/>
            <person name="Zhou B.C."/>
            <person name="Zhang Y.Z."/>
        </authorList>
    </citation>
    <scope>NUCLEOTIDE SEQUENCE [LARGE SCALE GENOMIC DNA]</scope>
    <source>
        <strain evidence="2 3">A 37-1-2</strain>
    </source>
</reference>
<protein>
    <submittedName>
        <fullName evidence="2">Uncharacterized protein</fullName>
    </submittedName>
</protein>
<name>A0A290S828_9GAMM</name>
<keyword evidence="1" id="KW-0812">Transmembrane</keyword>
<evidence type="ECO:0000313" key="2">
    <source>
        <dbReference type="EMBL" id="ATC88222.1"/>
    </source>
</evidence>
<dbReference type="AlphaFoldDB" id="A0A290S828"/>